<dbReference type="PIRSF" id="PIRSF004486">
    <property type="entry name" value="MraW"/>
    <property type="match status" value="1"/>
</dbReference>
<evidence type="ECO:0000256" key="6">
    <source>
        <dbReference type="HAMAP-Rule" id="MF_01007"/>
    </source>
</evidence>
<dbReference type="CDD" id="cd02440">
    <property type="entry name" value="AdoMet_MTases"/>
    <property type="match status" value="1"/>
</dbReference>
<feature type="binding site" evidence="6">
    <location>
        <position position="112"/>
    </location>
    <ligand>
        <name>S-adenosyl-L-methionine</name>
        <dbReference type="ChEBI" id="CHEBI:59789"/>
    </ligand>
</feature>
<feature type="region of interest" description="Disordered" evidence="7">
    <location>
        <begin position="281"/>
        <end position="308"/>
    </location>
</feature>
<evidence type="ECO:0000256" key="1">
    <source>
        <dbReference type="ARBA" id="ARBA00010396"/>
    </source>
</evidence>
<comment type="function">
    <text evidence="6">Specifically methylates the N4 position of cytidine in position 1402 (C1402) of 16S rRNA.</text>
</comment>
<dbReference type="InterPro" id="IPR029063">
    <property type="entry name" value="SAM-dependent_MTases_sf"/>
</dbReference>
<accession>A0A4Y8WS93</accession>
<reference evidence="8 9" key="1">
    <citation type="submission" date="2019-03" db="EMBL/GenBank/DDBJ databases">
        <title>Porphyromonas levii Isolated from the Uterus of Dairy Cows.</title>
        <authorList>
            <person name="Francis A.M."/>
        </authorList>
    </citation>
    <scope>NUCLEOTIDE SEQUENCE [LARGE SCALE GENOMIC DNA]</scope>
    <source>
        <strain evidence="8 9">AF5678</strain>
    </source>
</reference>
<dbReference type="SUPFAM" id="SSF53335">
    <property type="entry name" value="S-adenosyl-L-methionine-dependent methyltransferases"/>
    <property type="match status" value="1"/>
</dbReference>
<feature type="binding site" evidence="6">
    <location>
        <position position="61"/>
    </location>
    <ligand>
        <name>S-adenosyl-L-methionine</name>
        <dbReference type="ChEBI" id="CHEBI:59789"/>
    </ligand>
</feature>
<dbReference type="NCBIfam" id="TIGR00006">
    <property type="entry name" value="16S rRNA (cytosine(1402)-N(4))-methyltransferase RsmH"/>
    <property type="match status" value="1"/>
</dbReference>
<evidence type="ECO:0000256" key="5">
    <source>
        <dbReference type="ARBA" id="ARBA00022691"/>
    </source>
</evidence>
<evidence type="ECO:0000313" key="8">
    <source>
        <dbReference type="EMBL" id="TFH97357.1"/>
    </source>
</evidence>
<evidence type="ECO:0000256" key="2">
    <source>
        <dbReference type="ARBA" id="ARBA00022552"/>
    </source>
</evidence>
<proteinExistence type="inferred from homology"/>
<protein>
    <recommendedName>
        <fullName evidence="6">Ribosomal RNA small subunit methyltransferase H</fullName>
        <ecNumber evidence="6">2.1.1.199</ecNumber>
    </recommendedName>
    <alternativeName>
        <fullName evidence="6">16S rRNA m(4)C1402 methyltransferase</fullName>
    </alternativeName>
    <alternativeName>
        <fullName evidence="6">rRNA (cytosine-N(4)-)-methyltransferase RsmH</fullName>
    </alternativeName>
</protein>
<dbReference type="SUPFAM" id="SSF81799">
    <property type="entry name" value="Putative methyltransferase TM0872, insert domain"/>
    <property type="match status" value="1"/>
</dbReference>
<evidence type="ECO:0000313" key="9">
    <source>
        <dbReference type="Proteomes" id="UP000297225"/>
    </source>
</evidence>
<dbReference type="GO" id="GO:0070475">
    <property type="term" value="P:rRNA base methylation"/>
    <property type="evidence" value="ECO:0007669"/>
    <property type="project" value="UniProtKB-UniRule"/>
</dbReference>
<organism evidence="8 9">
    <name type="scientific">Porphyromonas levii</name>
    <dbReference type="NCBI Taxonomy" id="28114"/>
    <lineage>
        <taxon>Bacteria</taxon>
        <taxon>Pseudomonadati</taxon>
        <taxon>Bacteroidota</taxon>
        <taxon>Bacteroidia</taxon>
        <taxon>Bacteroidales</taxon>
        <taxon>Porphyromonadaceae</taxon>
        <taxon>Porphyromonas</taxon>
    </lineage>
</organism>
<sequence>MSEKEIIRAEGYHVPVLLHESIEALVTNPDGIYLDCTFGGGGHSRHILEQLSPKGHLFSFDRDPDALANCSIKDDRFTFVRSNFRHLLHFMDYYGIEQVDGILADLGLSSHHLDDESRGFSFRFDAPLDMRMNSCGGKTAAQLIADSTQEELGAILANYGELKGSYRIATLLKRASDGGKLQTIQDLLTTVAPVIPERDKKSLAKLFQGLRIAVNDEIGALQQLLTDGTQLLRPEGRFVIITYHSLEDRPVKNFFRSGNISGERVTDHFGVPLTHISPLHSKPILPSAEEETRNPRSRSAKLRIGVKG</sequence>
<comment type="subcellular location">
    <subcellularLocation>
        <location evidence="6">Cytoplasm</location>
    </subcellularLocation>
</comment>
<comment type="caution">
    <text evidence="8">The sequence shown here is derived from an EMBL/GenBank/DDBJ whole genome shotgun (WGS) entry which is preliminary data.</text>
</comment>
<dbReference type="InterPro" id="IPR023397">
    <property type="entry name" value="SAM-dep_MeTrfase_MraW_recog"/>
</dbReference>
<evidence type="ECO:0000256" key="7">
    <source>
        <dbReference type="SAM" id="MobiDB-lite"/>
    </source>
</evidence>
<keyword evidence="9" id="KW-1185">Reference proteome</keyword>
<dbReference type="EMBL" id="SPNC01000003">
    <property type="protein sequence ID" value="TFH97357.1"/>
    <property type="molecule type" value="Genomic_DNA"/>
</dbReference>
<name>A0A4Y8WS93_9PORP</name>
<dbReference type="GO" id="GO:0071424">
    <property type="term" value="F:rRNA (cytosine-N4-)-methyltransferase activity"/>
    <property type="evidence" value="ECO:0007669"/>
    <property type="project" value="UniProtKB-UniRule"/>
</dbReference>
<dbReference type="Pfam" id="PF01795">
    <property type="entry name" value="Methyltransf_5"/>
    <property type="match status" value="1"/>
</dbReference>
<dbReference type="InterPro" id="IPR002903">
    <property type="entry name" value="RsmH"/>
</dbReference>
<keyword evidence="2 6" id="KW-0698">rRNA processing</keyword>
<keyword evidence="6" id="KW-0963">Cytoplasm</keyword>
<evidence type="ECO:0000256" key="4">
    <source>
        <dbReference type="ARBA" id="ARBA00022679"/>
    </source>
</evidence>
<dbReference type="HAMAP" id="MF_01007">
    <property type="entry name" value="16SrRNA_methyltr_H"/>
    <property type="match status" value="1"/>
</dbReference>
<dbReference type="OrthoDB" id="9806637at2"/>
<feature type="compositionally biased region" description="Basic residues" evidence="7">
    <location>
        <begin position="295"/>
        <end position="308"/>
    </location>
</feature>
<dbReference type="STRING" id="1122973.GCA_000379925_00929"/>
<keyword evidence="4 6" id="KW-0808">Transferase</keyword>
<feature type="binding site" evidence="6">
    <location>
        <begin position="41"/>
        <end position="43"/>
    </location>
    <ligand>
        <name>S-adenosyl-L-methionine</name>
        <dbReference type="ChEBI" id="CHEBI:59789"/>
    </ligand>
</feature>
<keyword evidence="5 6" id="KW-0949">S-adenosyl-L-methionine</keyword>
<dbReference type="Gene3D" id="3.40.50.150">
    <property type="entry name" value="Vaccinia Virus protein VP39"/>
    <property type="match status" value="1"/>
</dbReference>
<gene>
    <name evidence="6 8" type="primary">rsmH</name>
    <name evidence="8" type="ORF">E4P47_00485</name>
</gene>
<dbReference type="AlphaFoldDB" id="A0A4Y8WS93"/>
<dbReference type="EC" id="2.1.1.199" evidence="6"/>
<dbReference type="PANTHER" id="PTHR11265:SF0">
    <property type="entry name" value="12S RRNA N4-METHYLCYTIDINE METHYLTRANSFERASE"/>
    <property type="match status" value="1"/>
</dbReference>
<comment type="similarity">
    <text evidence="1 6">Belongs to the methyltransferase superfamily. RsmH family.</text>
</comment>
<dbReference type="Proteomes" id="UP000297225">
    <property type="component" value="Unassembled WGS sequence"/>
</dbReference>
<dbReference type="GO" id="GO:0005737">
    <property type="term" value="C:cytoplasm"/>
    <property type="evidence" value="ECO:0007669"/>
    <property type="project" value="UniProtKB-SubCell"/>
</dbReference>
<dbReference type="GeneID" id="66797728"/>
<dbReference type="PANTHER" id="PTHR11265">
    <property type="entry name" value="S-ADENOSYL-METHYLTRANSFERASE MRAW"/>
    <property type="match status" value="1"/>
</dbReference>
<dbReference type="Gene3D" id="1.10.150.170">
    <property type="entry name" value="Putative methyltransferase TM0872, insert domain"/>
    <property type="match status" value="1"/>
</dbReference>
<keyword evidence="3 6" id="KW-0489">Methyltransferase</keyword>
<feature type="binding site" evidence="6">
    <location>
        <position position="105"/>
    </location>
    <ligand>
        <name>S-adenosyl-L-methionine</name>
        <dbReference type="ChEBI" id="CHEBI:59789"/>
    </ligand>
</feature>
<dbReference type="RefSeq" id="WP_018358182.1">
    <property type="nucleotide sequence ID" value="NZ_CP197400.1"/>
</dbReference>
<feature type="binding site" evidence="6">
    <location>
        <position position="84"/>
    </location>
    <ligand>
        <name>S-adenosyl-L-methionine</name>
        <dbReference type="ChEBI" id="CHEBI:59789"/>
    </ligand>
</feature>
<evidence type="ECO:0000256" key="3">
    <source>
        <dbReference type="ARBA" id="ARBA00022603"/>
    </source>
</evidence>
<comment type="catalytic activity">
    <reaction evidence="6">
        <text>cytidine(1402) in 16S rRNA + S-adenosyl-L-methionine = N(4)-methylcytidine(1402) in 16S rRNA + S-adenosyl-L-homocysteine + H(+)</text>
        <dbReference type="Rhea" id="RHEA:42928"/>
        <dbReference type="Rhea" id="RHEA-COMP:10286"/>
        <dbReference type="Rhea" id="RHEA-COMP:10287"/>
        <dbReference type="ChEBI" id="CHEBI:15378"/>
        <dbReference type="ChEBI" id="CHEBI:57856"/>
        <dbReference type="ChEBI" id="CHEBI:59789"/>
        <dbReference type="ChEBI" id="CHEBI:74506"/>
        <dbReference type="ChEBI" id="CHEBI:82748"/>
        <dbReference type="EC" id="2.1.1.199"/>
    </reaction>
</comment>